<accession>A0A9N9VUR6</accession>
<name>A0A9N9VUR6_9HYPO</name>
<evidence type="ECO:0000256" key="4">
    <source>
        <dbReference type="ARBA" id="ARBA00022827"/>
    </source>
</evidence>
<evidence type="ECO:0000256" key="5">
    <source>
        <dbReference type="ARBA" id="ARBA00023002"/>
    </source>
</evidence>
<evidence type="ECO:0000256" key="3">
    <source>
        <dbReference type="ARBA" id="ARBA00022630"/>
    </source>
</evidence>
<keyword evidence="5" id="KW-0560">Oxidoreductase</keyword>
<feature type="domain" description="Glucose-methanol-choline oxidoreductase N-terminal" evidence="6">
    <location>
        <begin position="6"/>
        <end position="179"/>
    </location>
</feature>
<dbReference type="Gene3D" id="3.50.50.60">
    <property type="entry name" value="FAD/NAD(P)-binding domain"/>
    <property type="match status" value="1"/>
</dbReference>
<dbReference type="GO" id="GO:0050660">
    <property type="term" value="F:flavin adenine dinucleotide binding"/>
    <property type="evidence" value="ECO:0007669"/>
    <property type="project" value="InterPro"/>
</dbReference>
<comment type="caution">
    <text evidence="7">The sequence shown here is derived from an EMBL/GenBank/DDBJ whole genome shotgun (WGS) entry which is preliminary data.</text>
</comment>
<dbReference type="GO" id="GO:0016614">
    <property type="term" value="F:oxidoreductase activity, acting on CH-OH group of donors"/>
    <property type="evidence" value="ECO:0007669"/>
    <property type="project" value="InterPro"/>
</dbReference>
<dbReference type="Pfam" id="PF00732">
    <property type="entry name" value="GMC_oxred_N"/>
    <property type="match status" value="1"/>
</dbReference>
<dbReference type="EMBL" id="CABFNQ020000758">
    <property type="protein sequence ID" value="CAH0037093.1"/>
    <property type="molecule type" value="Genomic_DNA"/>
</dbReference>
<evidence type="ECO:0000313" key="7">
    <source>
        <dbReference type="EMBL" id="CAH0037093.1"/>
    </source>
</evidence>
<proteinExistence type="inferred from homology"/>
<evidence type="ECO:0000259" key="6">
    <source>
        <dbReference type="Pfam" id="PF00732"/>
    </source>
</evidence>
<keyword evidence="8" id="KW-1185">Reference proteome</keyword>
<dbReference type="PANTHER" id="PTHR11552">
    <property type="entry name" value="GLUCOSE-METHANOL-CHOLINE GMC OXIDOREDUCTASE"/>
    <property type="match status" value="1"/>
</dbReference>
<evidence type="ECO:0000256" key="2">
    <source>
        <dbReference type="ARBA" id="ARBA00010790"/>
    </source>
</evidence>
<dbReference type="InterPro" id="IPR036188">
    <property type="entry name" value="FAD/NAD-bd_sf"/>
</dbReference>
<dbReference type="Proteomes" id="UP000696573">
    <property type="component" value="Unassembled WGS sequence"/>
</dbReference>
<protein>
    <recommendedName>
        <fullName evidence="6">Glucose-methanol-choline oxidoreductase N-terminal domain-containing protein</fullName>
    </recommendedName>
</protein>
<sequence length="200" mass="21527">MSAETYDVVIVGGGVSGLVLANRLSEDSNLQIVVLECGQDRSGDANTLTPGAWPLLTNSPSDWTFQTVPQKHITRQITVPQGKALGGSSAINRFLFTSTSKATVDGWEKLGNSGWNYATYEKTLQKSFTLHKPGGVTEGNGLLQLTLRAAESPLEKAWIEGLTSLGFPVTDPLSDRLGGPSHQQSHQHILPRKRSLCTLS</sequence>
<keyword evidence="4" id="KW-0274">FAD</keyword>
<reference evidence="7" key="1">
    <citation type="submission" date="2021-10" db="EMBL/GenBank/DDBJ databases">
        <authorList>
            <person name="Piombo E."/>
        </authorList>
    </citation>
    <scope>NUCLEOTIDE SEQUENCE</scope>
</reference>
<dbReference type="AlphaFoldDB" id="A0A9N9VUR6"/>
<dbReference type="SUPFAM" id="SSF51905">
    <property type="entry name" value="FAD/NAD(P)-binding domain"/>
    <property type="match status" value="1"/>
</dbReference>
<dbReference type="InterPro" id="IPR000172">
    <property type="entry name" value="GMC_OxRdtase_N"/>
</dbReference>
<comment type="cofactor">
    <cofactor evidence="1">
        <name>FAD</name>
        <dbReference type="ChEBI" id="CHEBI:57692"/>
    </cofactor>
</comment>
<organism evidence="7 8">
    <name type="scientific">Clonostachys rhizophaga</name>
    <dbReference type="NCBI Taxonomy" id="160324"/>
    <lineage>
        <taxon>Eukaryota</taxon>
        <taxon>Fungi</taxon>
        <taxon>Dikarya</taxon>
        <taxon>Ascomycota</taxon>
        <taxon>Pezizomycotina</taxon>
        <taxon>Sordariomycetes</taxon>
        <taxon>Hypocreomycetidae</taxon>
        <taxon>Hypocreales</taxon>
        <taxon>Bionectriaceae</taxon>
        <taxon>Clonostachys</taxon>
    </lineage>
</organism>
<dbReference type="InterPro" id="IPR012132">
    <property type="entry name" value="GMC_OxRdtase"/>
</dbReference>
<dbReference type="OrthoDB" id="269227at2759"/>
<keyword evidence="3" id="KW-0285">Flavoprotein</keyword>
<evidence type="ECO:0000313" key="8">
    <source>
        <dbReference type="Proteomes" id="UP000696573"/>
    </source>
</evidence>
<comment type="similarity">
    <text evidence="2">Belongs to the GMC oxidoreductase family.</text>
</comment>
<dbReference type="PANTHER" id="PTHR11552:SF201">
    <property type="entry name" value="GLUCOSE-METHANOL-CHOLINE OXIDOREDUCTASE N-TERMINAL DOMAIN-CONTAINING PROTEIN"/>
    <property type="match status" value="1"/>
</dbReference>
<dbReference type="Gene3D" id="3.30.560.10">
    <property type="entry name" value="Glucose Oxidase, domain 3"/>
    <property type="match status" value="1"/>
</dbReference>
<evidence type="ECO:0000256" key="1">
    <source>
        <dbReference type="ARBA" id="ARBA00001974"/>
    </source>
</evidence>
<gene>
    <name evidence="7" type="ORF">CRHIZ90672A_00010581</name>
</gene>